<keyword evidence="4" id="KW-1185">Reference proteome</keyword>
<dbReference type="InterPro" id="IPR036388">
    <property type="entry name" value="WH-like_DNA-bd_sf"/>
</dbReference>
<evidence type="ECO:0000313" key="3">
    <source>
        <dbReference type="EMBL" id="PMD73840.1"/>
    </source>
</evidence>
<dbReference type="AlphaFoldDB" id="A0A2N7AXM4"/>
<evidence type="ECO:0000259" key="1">
    <source>
        <dbReference type="Pfam" id="PF01978"/>
    </source>
</evidence>
<comment type="caution">
    <text evidence="3">The sequence shown here is derived from an EMBL/GenBank/DDBJ whole genome shotgun (WGS) entry which is preliminary data.</text>
</comment>
<protein>
    <submittedName>
        <fullName evidence="3">Transcriptional regulator</fullName>
    </submittedName>
</protein>
<dbReference type="InterPro" id="IPR021586">
    <property type="entry name" value="Tscrpt_reg_TrmB_C"/>
</dbReference>
<dbReference type="OrthoDB" id="1493540at2"/>
<dbReference type="InterPro" id="IPR051797">
    <property type="entry name" value="TrmB-like"/>
</dbReference>
<dbReference type="Proteomes" id="UP000235649">
    <property type="component" value="Unassembled WGS sequence"/>
</dbReference>
<proteinExistence type="predicted"/>
<dbReference type="PANTHER" id="PTHR34293:SF1">
    <property type="entry name" value="HTH-TYPE TRANSCRIPTIONAL REGULATOR TRMBL2"/>
    <property type="match status" value="1"/>
</dbReference>
<dbReference type="Pfam" id="PF11495">
    <property type="entry name" value="Regulator_TrmB"/>
    <property type="match status" value="1"/>
</dbReference>
<dbReference type="CDD" id="cd09124">
    <property type="entry name" value="PLDc_like_TrmB_middle"/>
    <property type="match status" value="1"/>
</dbReference>
<organism evidence="3 4">
    <name type="scientific">Companilactobacillus nuruki</name>
    <dbReference type="NCBI Taxonomy" id="1993540"/>
    <lineage>
        <taxon>Bacteria</taxon>
        <taxon>Bacillati</taxon>
        <taxon>Bacillota</taxon>
        <taxon>Bacilli</taxon>
        <taxon>Lactobacillales</taxon>
        <taxon>Lactobacillaceae</taxon>
        <taxon>Companilactobacillus</taxon>
    </lineage>
</organism>
<dbReference type="PANTHER" id="PTHR34293">
    <property type="entry name" value="HTH-TYPE TRANSCRIPTIONAL REGULATOR TRMBL2"/>
    <property type="match status" value="1"/>
</dbReference>
<sequence length="268" mass="30334">MDHEIALLNNFGITNNEAKVYISLLQMDASTGYKISKSSGVPRSKIYNILSSLEEKGLVLRSADETPLYKSLPVSELVSKLKNDSKADIDSIQSALSGLGTVTQRESIWMIDSYAQVFERVLYQINNAKKSLYIQIYSEDLTPEIITSLAEAEKRLHKFVVILFSNSQQYSLPFERYYKHFFETDKTLDYGGKWVNVVSDGEEVTYGKLPQKSKNTGVITTKNSSMVFLAQEYVLHDAYNLRSLSALKPEAQKIFGSDLEGVRDIYFD</sequence>
<dbReference type="InterPro" id="IPR036390">
    <property type="entry name" value="WH_DNA-bd_sf"/>
</dbReference>
<dbReference type="RefSeq" id="WP_102194951.1">
    <property type="nucleotide sequence ID" value="NZ_NIPR01000001.1"/>
</dbReference>
<dbReference type="EMBL" id="NIPR01000001">
    <property type="protein sequence ID" value="PMD73840.1"/>
    <property type="molecule type" value="Genomic_DNA"/>
</dbReference>
<evidence type="ECO:0000259" key="2">
    <source>
        <dbReference type="Pfam" id="PF11495"/>
    </source>
</evidence>
<dbReference type="InterPro" id="IPR002831">
    <property type="entry name" value="Tscrpt_reg_TrmB_N"/>
</dbReference>
<name>A0A2N7AXM4_9LACO</name>
<dbReference type="SUPFAM" id="SSF46785">
    <property type="entry name" value="Winged helix' DNA-binding domain"/>
    <property type="match status" value="1"/>
</dbReference>
<dbReference type="Gene3D" id="1.10.10.10">
    <property type="entry name" value="Winged helix-like DNA-binding domain superfamily/Winged helix DNA-binding domain"/>
    <property type="match status" value="1"/>
</dbReference>
<feature type="domain" description="Transcription regulator TrmB N-terminal" evidence="1">
    <location>
        <begin position="8"/>
        <end position="74"/>
    </location>
</feature>
<accession>A0A2N7AXM4</accession>
<reference evidence="3 4" key="1">
    <citation type="submission" date="2017-05" db="EMBL/GenBank/DDBJ databases">
        <title>Lactobacillus nurukis nov., sp. nov., isolated from nuruk.</title>
        <authorList>
            <person name="Kim S.-J."/>
        </authorList>
    </citation>
    <scope>NUCLEOTIDE SEQUENCE [LARGE SCALE GENOMIC DNA]</scope>
    <source>
        <strain evidence="3 4">SYF10-1a</strain>
    </source>
</reference>
<feature type="domain" description="Transcription regulator TrmB C-terminal" evidence="2">
    <location>
        <begin position="108"/>
        <end position="231"/>
    </location>
</feature>
<dbReference type="Pfam" id="PF01978">
    <property type="entry name" value="TrmB"/>
    <property type="match status" value="1"/>
</dbReference>
<evidence type="ECO:0000313" key="4">
    <source>
        <dbReference type="Proteomes" id="UP000235649"/>
    </source>
</evidence>
<gene>
    <name evidence="3" type="ORF">CBP76_00405</name>
</gene>